<feature type="region of interest" description="Disordered" evidence="1">
    <location>
        <begin position="162"/>
        <end position="193"/>
    </location>
</feature>
<gene>
    <name evidence="2" type="ORF">LY90DRAFT_701123</name>
</gene>
<comment type="caution">
    <text evidence="2">The sequence shown here is derived from an EMBL/GenBank/DDBJ whole genome shotgun (WGS) entry which is preliminary data.</text>
</comment>
<feature type="compositionally biased region" description="Basic and acidic residues" evidence="1">
    <location>
        <begin position="304"/>
        <end position="313"/>
    </location>
</feature>
<keyword evidence="3" id="KW-1185">Reference proteome</keyword>
<feature type="region of interest" description="Disordered" evidence="1">
    <location>
        <begin position="40"/>
        <end position="70"/>
    </location>
</feature>
<feature type="compositionally biased region" description="Low complexity" evidence="1">
    <location>
        <begin position="265"/>
        <end position="276"/>
    </location>
</feature>
<feature type="compositionally biased region" description="Basic and acidic residues" evidence="1">
    <location>
        <begin position="210"/>
        <end position="226"/>
    </location>
</feature>
<accession>A0A1Y2DRF0</accession>
<feature type="compositionally biased region" description="Polar residues" evidence="1">
    <location>
        <begin position="162"/>
        <end position="171"/>
    </location>
</feature>
<dbReference type="STRING" id="1754190.A0A1Y2DRF0"/>
<evidence type="ECO:0000313" key="2">
    <source>
        <dbReference type="EMBL" id="ORY61850.1"/>
    </source>
</evidence>
<reference evidence="2 3" key="1">
    <citation type="submission" date="2016-08" db="EMBL/GenBank/DDBJ databases">
        <title>A Parts List for Fungal Cellulosomes Revealed by Comparative Genomics.</title>
        <authorList>
            <consortium name="DOE Joint Genome Institute"/>
            <person name="Haitjema C.H."/>
            <person name="Gilmore S.P."/>
            <person name="Henske J.K."/>
            <person name="Solomon K.V."/>
            <person name="De Groot R."/>
            <person name="Kuo A."/>
            <person name="Mondo S.J."/>
            <person name="Salamov A.A."/>
            <person name="Labutti K."/>
            <person name="Zhao Z."/>
            <person name="Chiniquy J."/>
            <person name="Barry K."/>
            <person name="Brewer H.M."/>
            <person name="Purvine S.O."/>
            <person name="Wright A.T."/>
            <person name="Boxma B."/>
            <person name="Van Alen T."/>
            <person name="Hackstein J.H."/>
            <person name="Baker S.E."/>
            <person name="Grigoriev I.V."/>
            <person name="O'Malley M.A."/>
        </authorList>
    </citation>
    <scope>NUCLEOTIDE SEQUENCE [LARGE SCALE GENOMIC DNA]</scope>
    <source>
        <strain evidence="2 3">G1</strain>
    </source>
</reference>
<feature type="compositionally biased region" description="Basic and acidic residues" evidence="1">
    <location>
        <begin position="172"/>
        <end position="188"/>
    </location>
</feature>
<organism evidence="2 3">
    <name type="scientific">Neocallimastix californiae</name>
    <dbReference type="NCBI Taxonomy" id="1754190"/>
    <lineage>
        <taxon>Eukaryota</taxon>
        <taxon>Fungi</taxon>
        <taxon>Fungi incertae sedis</taxon>
        <taxon>Chytridiomycota</taxon>
        <taxon>Chytridiomycota incertae sedis</taxon>
        <taxon>Neocallimastigomycetes</taxon>
        <taxon>Neocallimastigales</taxon>
        <taxon>Neocallimastigaceae</taxon>
        <taxon>Neocallimastix</taxon>
    </lineage>
</organism>
<dbReference type="AlphaFoldDB" id="A0A1Y2DRF0"/>
<evidence type="ECO:0000313" key="3">
    <source>
        <dbReference type="Proteomes" id="UP000193920"/>
    </source>
</evidence>
<feature type="compositionally biased region" description="Polar residues" evidence="1">
    <location>
        <begin position="231"/>
        <end position="246"/>
    </location>
</feature>
<dbReference type="Proteomes" id="UP000193920">
    <property type="component" value="Unassembled WGS sequence"/>
</dbReference>
<dbReference type="EMBL" id="MCOG01000059">
    <property type="protein sequence ID" value="ORY61850.1"/>
    <property type="molecule type" value="Genomic_DNA"/>
</dbReference>
<protein>
    <submittedName>
        <fullName evidence="2">Uncharacterized protein</fullName>
    </submittedName>
</protein>
<sequence length="331" mass="39153">MGIHNGSTKLQQYTEELWNEYTNDEDIVIRKFGNNLNAKPKKAKKLFVQQPKKKAPQPNSASSEESEELKELKDFLEDNLAVGFGSLVPSTNKKRVRNRKPKAKKQTNQPINLQEELNKFDDGWETMLYRNNKRELNKMKRDIQKEEKIQKIQMENKSFIRHNQISSASNESEVKSQVKVRPSKESVKNKKMIKKQLDQQIELQKQKQQKKNEMEKWNQKMQNEKKKQQKTIRGNESNFNSIIQEHQQMKEQIKIDNSKPKSAKSKPQSEGNEIQRIIQKQVEQEKKQKEQELIKARKELAKVQKEKKNEKLIKQQKHLQMVQKANNKGKK</sequence>
<feature type="region of interest" description="Disordered" evidence="1">
    <location>
        <begin position="205"/>
        <end position="276"/>
    </location>
</feature>
<evidence type="ECO:0000256" key="1">
    <source>
        <dbReference type="SAM" id="MobiDB-lite"/>
    </source>
</evidence>
<feature type="region of interest" description="Disordered" evidence="1">
    <location>
        <begin position="91"/>
        <end position="111"/>
    </location>
</feature>
<feature type="compositionally biased region" description="Basic and acidic residues" evidence="1">
    <location>
        <begin position="247"/>
        <end position="259"/>
    </location>
</feature>
<feature type="compositionally biased region" description="Basic residues" evidence="1">
    <location>
        <begin position="40"/>
        <end position="55"/>
    </location>
</feature>
<proteinExistence type="predicted"/>
<feature type="region of interest" description="Disordered" evidence="1">
    <location>
        <begin position="304"/>
        <end position="331"/>
    </location>
</feature>
<name>A0A1Y2DRF0_9FUNG</name>
<feature type="compositionally biased region" description="Basic residues" evidence="1">
    <location>
        <begin position="92"/>
        <end position="105"/>
    </location>
</feature>